<accession>A0ABN2IG22</accession>
<dbReference type="EMBL" id="BAAANY010000029">
    <property type="protein sequence ID" value="GAA1704316.1"/>
    <property type="molecule type" value="Genomic_DNA"/>
</dbReference>
<feature type="signal peptide" evidence="1">
    <location>
        <begin position="1"/>
        <end position="28"/>
    </location>
</feature>
<sequence>MLVGNKVLVAVAGAAIAGAIFSAAPASAAVARPMSTPDVPGQCSDGTNIRSSWPNGAVLGSCYSNHSLTVHCNNGNEDNFWYYATDNTTSVTGWMYAGYVSVGRFVSVPTCR</sequence>
<evidence type="ECO:0008006" key="4">
    <source>
        <dbReference type="Google" id="ProtNLM"/>
    </source>
</evidence>
<gene>
    <name evidence="2" type="ORF">GCM10009765_61910</name>
</gene>
<proteinExistence type="predicted"/>
<organism evidence="2 3">
    <name type="scientific">Fodinicola feengrottensis</name>
    <dbReference type="NCBI Taxonomy" id="435914"/>
    <lineage>
        <taxon>Bacteria</taxon>
        <taxon>Bacillati</taxon>
        <taxon>Actinomycetota</taxon>
        <taxon>Actinomycetes</taxon>
        <taxon>Mycobacteriales</taxon>
        <taxon>Fodinicola</taxon>
    </lineage>
</organism>
<protein>
    <recommendedName>
        <fullName evidence="4">SH3 domain-containing protein</fullName>
    </recommendedName>
</protein>
<feature type="chain" id="PRO_5046215141" description="SH3 domain-containing protein" evidence="1">
    <location>
        <begin position="29"/>
        <end position="112"/>
    </location>
</feature>
<evidence type="ECO:0000313" key="3">
    <source>
        <dbReference type="Proteomes" id="UP001500618"/>
    </source>
</evidence>
<name>A0ABN2IG22_9ACTN</name>
<comment type="caution">
    <text evidence="2">The sequence shown here is derived from an EMBL/GenBank/DDBJ whole genome shotgun (WGS) entry which is preliminary data.</text>
</comment>
<evidence type="ECO:0000256" key="1">
    <source>
        <dbReference type="SAM" id="SignalP"/>
    </source>
</evidence>
<keyword evidence="3" id="KW-1185">Reference proteome</keyword>
<reference evidence="2 3" key="1">
    <citation type="journal article" date="2019" name="Int. J. Syst. Evol. Microbiol.">
        <title>The Global Catalogue of Microorganisms (GCM) 10K type strain sequencing project: providing services to taxonomists for standard genome sequencing and annotation.</title>
        <authorList>
            <consortium name="The Broad Institute Genomics Platform"/>
            <consortium name="The Broad Institute Genome Sequencing Center for Infectious Disease"/>
            <person name="Wu L."/>
            <person name="Ma J."/>
        </authorList>
    </citation>
    <scope>NUCLEOTIDE SEQUENCE [LARGE SCALE GENOMIC DNA]</scope>
    <source>
        <strain evidence="2 3">JCM 14718</strain>
    </source>
</reference>
<dbReference type="RefSeq" id="WP_344313792.1">
    <property type="nucleotide sequence ID" value="NZ_BAAANY010000029.1"/>
</dbReference>
<dbReference type="Proteomes" id="UP001500618">
    <property type="component" value="Unassembled WGS sequence"/>
</dbReference>
<keyword evidence="1" id="KW-0732">Signal</keyword>
<evidence type="ECO:0000313" key="2">
    <source>
        <dbReference type="EMBL" id="GAA1704316.1"/>
    </source>
</evidence>